<feature type="domain" description="Acyltransferase 3" evidence="8">
    <location>
        <begin position="6"/>
        <end position="328"/>
    </location>
</feature>
<evidence type="ECO:0000256" key="5">
    <source>
        <dbReference type="ARBA" id="ARBA00022989"/>
    </source>
</evidence>
<keyword evidence="9" id="KW-0012">Acyltransferase</keyword>
<evidence type="ECO:0000313" key="9">
    <source>
        <dbReference type="EMBL" id="MFD1861940.1"/>
    </source>
</evidence>
<sequence>MKERYEYMDWLRVLAIITVVGIHVLSKIINAEAPEAWEWKLANAIDSALRWCVPVFFMLSGALLLTRKPDEPVWSFLKKRLAKAFIPLLFWSGVYLLYRILEQGRSYTVGEALTLFLTDDIYYHLWFLYTIIGLYLMAPFLRILVDRMSKRTFEYFLLFWVIFSVLMPFVNKFLGFDIAFGAGMFEPYIGYFMLGAYLFLYPIDKKHLPLLGVAAVLGYFGTYLGTESLTDYKGELDEFFYEHYRPNSLAITLFIFTAFQHLNPRLQANKFITSISSATLGIYVIHPLVQFYLDKYAGINPALVNPGVGILLSWTVIFFVSYGIILVLQKLPGTRHIVP</sequence>
<keyword evidence="9" id="KW-0808">Transferase</keyword>
<reference evidence="10" key="1">
    <citation type="journal article" date="2019" name="Int. J. Syst. Evol. Microbiol.">
        <title>The Global Catalogue of Microorganisms (GCM) 10K type strain sequencing project: providing services to taxonomists for standard genome sequencing and annotation.</title>
        <authorList>
            <consortium name="The Broad Institute Genomics Platform"/>
            <consortium name="The Broad Institute Genome Sequencing Center for Infectious Disease"/>
            <person name="Wu L."/>
            <person name="Ma J."/>
        </authorList>
    </citation>
    <scope>NUCLEOTIDE SEQUENCE [LARGE SCALE GENOMIC DNA]</scope>
    <source>
        <strain evidence="10">CGMCC 1.15475</strain>
    </source>
</reference>
<evidence type="ECO:0000259" key="8">
    <source>
        <dbReference type="Pfam" id="PF01757"/>
    </source>
</evidence>
<proteinExistence type="inferred from homology"/>
<feature type="transmembrane region" description="Helical" evidence="7">
    <location>
        <begin position="85"/>
        <end position="101"/>
    </location>
</feature>
<evidence type="ECO:0000313" key="10">
    <source>
        <dbReference type="Proteomes" id="UP001597273"/>
    </source>
</evidence>
<dbReference type="EMBL" id="JBHUFW010000004">
    <property type="protein sequence ID" value="MFD1861940.1"/>
    <property type="molecule type" value="Genomic_DNA"/>
</dbReference>
<gene>
    <name evidence="9" type="ORF">ACFSDB_03320</name>
</gene>
<feature type="transmembrane region" description="Helical" evidence="7">
    <location>
        <begin position="271"/>
        <end position="289"/>
    </location>
</feature>
<feature type="transmembrane region" description="Helical" evidence="7">
    <location>
        <begin position="309"/>
        <end position="328"/>
    </location>
</feature>
<evidence type="ECO:0000256" key="6">
    <source>
        <dbReference type="ARBA" id="ARBA00023136"/>
    </source>
</evidence>
<keyword evidence="6 7" id="KW-0472">Membrane</keyword>
<comment type="similarity">
    <text evidence="2">Belongs to the acyltransferase 3 family.</text>
</comment>
<feature type="transmembrane region" description="Helical" evidence="7">
    <location>
        <begin position="153"/>
        <end position="170"/>
    </location>
</feature>
<keyword evidence="10" id="KW-1185">Reference proteome</keyword>
<feature type="transmembrane region" description="Helical" evidence="7">
    <location>
        <begin position="244"/>
        <end position="262"/>
    </location>
</feature>
<feature type="transmembrane region" description="Helical" evidence="7">
    <location>
        <begin position="121"/>
        <end position="141"/>
    </location>
</feature>
<evidence type="ECO:0000256" key="7">
    <source>
        <dbReference type="SAM" id="Phobius"/>
    </source>
</evidence>
<keyword evidence="5 7" id="KW-1133">Transmembrane helix</keyword>
<feature type="transmembrane region" description="Helical" evidence="7">
    <location>
        <begin position="48"/>
        <end position="65"/>
    </location>
</feature>
<dbReference type="PANTHER" id="PTHR40074">
    <property type="entry name" value="O-ACETYLTRANSFERASE WECH"/>
    <property type="match status" value="1"/>
</dbReference>
<comment type="caution">
    <text evidence="9">The sequence shown here is derived from an EMBL/GenBank/DDBJ whole genome shotgun (WGS) entry which is preliminary data.</text>
</comment>
<dbReference type="RefSeq" id="WP_204891176.1">
    <property type="nucleotide sequence ID" value="NZ_JBHUFW010000004.1"/>
</dbReference>
<name>A0ABW4QEG7_9BACL</name>
<organism evidence="9 10">
    <name type="scientific">Planococcus chinensis</name>
    <dbReference type="NCBI Taxonomy" id="272917"/>
    <lineage>
        <taxon>Bacteria</taxon>
        <taxon>Bacillati</taxon>
        <taxon>Bacillota</taxon>
        <taxon>Bacilli</taxon>
        <taxon>Bacillales</taxon>
        <taxon>Caryophanaceae</taxon>
        <taxon>Planococcus</taxon>
    </lineage>
</organism>
<keyword evidence="3" id="KW-1003">Cell membrane</keyword>
<feature type="transmembrane region" description="Helical" evidence="7">
    <location>
        <begin position="207"/>
        <end position="224"/>
    </location>
</feature>
<dbReference type="PANTHER" id="PTHR40074:SF2">
    <property type="entry name" value="O-ACETYLTRANSFERASE WECH"/>
    <property type="match status" value="1"/>
</dbReference>
<dbReference type="GO" id="GO:0016746">
    <property type="term" value="F:acyltransferase activity"/>
    <property type="evidence" value="ECO:0007669"/>
    <property type="project" value="UniProtKB-KW"/>
</dbReference>
<keyword evidence="4 7" id="KW-0812">Transmembrane</keyword>
<comment type="subcellular location">
    <subcellularLocation>
        <location evidence="1">Cell membrane</location>
        <topology evidence="1">Multi-pass membrane protein</topology>
    </subcellularLocation>
</comment>
<feature type="transmembrane region" description="Helical" evidence="7">
    <location>
        <begin position="7"/>
        <end position="28"/>
    </location>
</feature>
<evidence type="ECO:0000256" key="2">
    <source>
        <dbReference type="ARBA" id="ARBA00007400"/>
    </source>
</evidence>
<dbReference type="InterPro" id="IPR002656">
    <property type="entry name" value="Acyl_transf_3_dom"/>
</dbReference>
<evidence type="ECO:0000256" key="3">
    <source>
        <dbReference type="ARBA" id="ARBA00022475"/>
    </source>
</evidence>
<dbReference type="Pfam" id="PF01757">
    <property type="entry name" value="Acyl_transf_3"/>
    <property type="match status" value="1"/>
</dbReference>
<evidence type="ECO:0000256" key="1">
    <source>
        <dbReference type="ARBA" id="ARBA00004651"/>
    </source>
</evidence>
<feature type="transmembrane region" description="Helical" evidence="7">
    <location>
        <begin position="176"/>
        <end position="200"/>
    </location>
</feature>
<protein>
    <submittedName>
        <fullName evidence="9">Acyltransferase</fullName>
    </submittedName>
</protein>
<accession>A0ABW4QEG7</accession>
<dbReference type="Proteomes" id="UP001597273">
    <property type="component" value="Unassembled WGS sequence"/>
</dbReference>
<evidence type="ECO:0000256" key="4">
    <source>
        <dbReference type="ARBA" id="ARBA00022692"/>
    </source>
</evidence>